<evidence type="ECO:0000256" key="1">
    <source>
        <dbReference type="ARBA" id="ARBA00004141"/>
    </source>
</evidence>
<evidence type="ECO:0000256" key="6">
    <source>
        <dbReference type="SAM" id="Phobius"/>
    </source>
</evidence>
<gene>
    <name evidence="9" type="ORF">ELS83_10485</name>
</gene>
<evidence type="ECO:0000256" key="4">
    <source>
        <dbReference type="ARBA" id="ARBA00022989"/>
    </source>
</evidence>
<keyword evidence="2 6" id="KW-0812">Transmembrane</keyword>
<reference evidence="9 10" key="1">
    <citation type="submission" date="2018-12" db="EMBL/GenBank/DDBJ databases">
        <title>Marinifilum JC070 sp. nov., a marine bacterium isolated from Yongle Blue Hole in the South China Sea.</title>
        <authorList>
            <person name="Fu T."/>
        </authorList>
    </citation>
    <scope>NUCLEOTIDE SEQUENCE [LARGE SCALE GENOMIC DNA]</scope>
    <source>
        <strain evidence="9 10">JC070</strain>
    </source>
</reference>
<dbReference type="PANTHER" id="PTHR30071">
    <property type="entry name" value="HEME EXPORTER PROTEIN C"/>
    <property type="match status" value="1"/>
</dbReference>
<evidence type="ECO:0000313" key="9">
    <source>
        <dbReference type="EMBL" id="NOU60254.1"/>
    </source>
</evidence>
<feature type="transmembrane region" description="Helical" evidence="6">
    <location>
        <begin position="81"/>
        <end position="101"/>
    </location>
</feature>
<feature type="transmembrane region" description="Helical" evidence="6">
    <location>
        <begin position="952"/>
        <end position="972"/>
    </location>
</feature>
<dbReference type="InterPro" id="IPR002541">
    <property type="entry name" value="Cyt_c_assembly"/>
</dbReference>
<feature type="domain" description="ResB-like" evidence="8">
    <location>
        <begin position="78"/>
        <end position="126"/>
    </location>
</feature>
<feature type="transmembrane region" description="Helical" evidence="6">
    <location>
        <begin position="748"/>
        <end position="770"/>
    </location>
</feature>
<comment type="subcellular location">
    <subcellularLocation>
        <location evidence="1">Membrane</location>
        <topology evidence="1">Multi-pass membrane protein</topology>
    </subcellularLocation>
</comment>
<dbReference type="EMBL" id="RZNH01000015">
    <property type="protein sequence ID" value="NOU60254.1"/>
    <property type="molecule type" value="Genomic_DNA"/>
</dbReference>
<evidence type="ECO:0000256" key="2">
    <source>
        <dbReference type="ARBA" id="ARBA00022692"/>
    </source>
</evidence>
<protein>
    <submittedName>
        <fullName evidence="9">Cytochrome C biogenesis protein</fullName>
    </submittedName>
</protein>
<feature type="transmembrane region" description="Helical" evidence="6">
    <location>
        <begin position="433"/>
        <end position="452"/>
    </location>
</feature>
<dbReference type="Pfam" id="PF05140">
    <property type="entry name" value="ResB"/>
    <property type="match status" value="2"/>
</dbReference>
<organism evidence="9 10">
    <name type="scientific">Marinifilum caeruleilacunae</name>
    <dbReference type="NCBI Taxonomy" id="2499076"/>
    <lineage>
        <taxon>Bacteria</taxon>
        <taxon>Pseudomonadati</taxon>
        <taxon>Bacteroidota</taxon>
        <taxon>Bacteroidia</taxon>
        <taxon>Marinilabiliales</taxon>
        <taxon>Marinifilaceae</taxon>
    </lineage>
</organism>
<evidence type="ECO:0000259" key="7">
    <source>
        <dbReference type="Pfam" id="PF01578"/>
    </source>
</evidence>
<evidence type="ECO:0000256" key="5">
    <source>
        <dbReference type="ARBA" id="ARBA00023136"/>
    </source>
</evidence>
<feature type="domain" description="Cytochrome c assembly protein" evidence="7">
    <location>
        <begin position="776"/>
        <end position="980"/>
    </location>
</feature>
<feature type="transmembrane region" description="Helical" evidence="6">
    <location>
        <begin position="805"/>
        <end position="824"/>
    </location>
</feature>
<dbReference type="InterPro" id="IPR007816">
    <property type="entry name" value="ResB-like_domain"/>
</dbReference>
<keyword evidence="10" id="KW-1185">Reference proteome</keyword>
<feature type="transmembrane region" description="Helical" evidence="6">
    <location>
        <begin position="717"/>
        <end position="736"/>
    </location>
</feature>
<feature type="transmembrane region" description="Helical" evidence="6">
    <location>
        <begin position="992"/>
        <end position="1010"/>
    </location>
</feature>
<feature type="domain" description="ResB-like" evidence="8">
    <location>
        <begin position="341"/>
        <end position="414"/>
    </location>
</feature>
<comment type="caution">
    <text evidence="9">The sequence shown here is derived from an EMBL/GenBank/DDBJ whole genome shotgun (WGS) entry which is preliminary data.</text>
</comment>
<feature type="transmembrane region" description="Helical" evidence="6">
    <location>
        <begin position="464"/>
        <end position="483"/>
    </location>
</feature>
<feature type="transmembrane region" description="Helical" evidence="6">
    <location>
        <begin position="782"/>
        <end position="798"/>
    </location>
</feature>
<keyword evidence="3" id="KW-0201">Cytochrome c-type biogenesis</keyword>
<proteinExistence type="predicted"/>
<dbReference type="InterPro" id="IPR045062">
    <property type="entry name" value="Cyt_c_biogenesis_CcsA/CcmC"/>
</dbReference>
<dbReference type="Pfam" id="PF01578">
    <property type="entry name" value="Cytochrom_C_asm"/>
    <property type="match status" value="1"/>
</dbReference>
<evidence type="ECO:0000259" key="8">
    <source>
        <dbReference type="Pfam" id="PF05140"/>
    </source>
</evidence>
<feature type="transmembrane region" description="Helical" evidence="6">
    <location>
        <begin position="7"/>
        <end position="30"/>
    </location>
</feature>
<dbReference type="Proteomes" id="UP000732105">
    <property type="component" value="Unassembled WGS sequence"/>
</dbReference>
<keyword evidence="4 6" id="KW-1133">Transmembrane helix</keyword>
<feature type="transmembrane region" description="Helical" evidence="6">
    <location>
        <begin position="891"/>
        <end position="912"/>
    </location>
</feature>
<evidence type="ECO:0000256" key="3">
    <source>
        <dbReference type="ARBA" id="ARBA00022748"/>
    </source>
</evidence>
<feature type="transmembrane region" description="Helical" evidence="6">
    <location>
        <begin position="50"/>
        <end position="69"/>
    </location>
</feature>
<accession>A0ABX1WVV5</accession>
<feature type="transmembrane region" description="Helical" evidence="6">
    <location>
        <begin position="844"/>
        <end position="870"/>
    </location>
</feature>
<name>A0ABX1WVV5_9BACT</name>
<evidence type="ECO:0000313" key="10">
    <source>
        <dbReference type="Proteomes" id="UP000732105"/>
    </source>
</evidence>
<dbReference type="PANTHER" id="PTHR30071:SF1">
    <property type="entry name" value="CYTOCHROME B_B6 PROTEIN-RELATED"/>
    <property type="match status" value="1"/>
</dbReference>
<sequence length="1024" mass="115431">MNQMKKLLNFLFSMQMMGVLIILFAFSIGTATFIENDFGTPAARALVYDARWFEILLLLLTMNLIANIFRYKLYKREKWSIFLFHASFIVIIVGAGFTRYVGYEGNMHIREGQATNKITTMESFIDVKLEKNGKISGVSEKISLSTVKADDFEERVSIEGSEVDIKLKTFIPNAQTSLVQDMNGAPVIEMVAVGSGGMAGMKNFTLEYNSHQMVENNLLAFGSNPHPNAIVLEYTDSLRMMSPMPMQELSMMGGDAIPMEAKQWHLVSPRKLYDVGGTKLVIKNFYPAAKFKYVQGQDKNAPTLLVFDVKNGNQKKELIVKGKKDYLGQPEISSVGDVNVSIAYGSKIIELPFSLKLNDFQLERYPGSNSPSSFASEVTLIDESKGIEKDYRIYMNNILNHEGYRFFQASYDTDELGTVLSVNHDRVGMTITYFGYFLLILGMAWSLINPYSRFKILGRQSRKVKTLAILAFVMAGSSLGANAQELKVVPLEQARSFGEIMIQDNGGRFEPINTLASEVVRKVTKKGKFKGYPAEQIFLSMVSNPQQWQTVDMIKVGNSDLAKEIGISGKYASFRDFVNEMGQYKLSKKVQDAYSKKPAHRSKYDKEIMAVDERINITYMVFTGEFLKIFPNPNDKMGAWYNPTSEVNAAKDDSLFIKKSVVMLSQALNAGDSKMAETYIEGIKTYQKKFGSEVMPSEAKQKVEILYNNINIFKRLFPYYLLIGFFLLIFLVTHILRPKFPIKWVVGGAMIILGIGFLLHTGGLAARWYIAGRAPWSNGFETMTFIAWGCLLAGFMFAKKSKLALAATAVLAGMFLFVAHLSWMNPEVTNLVPVLKSYWLTIHVAIITSSYAFLALGAILGLINLSLYILQDQKNKAVIAENILDLSRISEMTMTIGLYFLTIGTFLGGIWANESWGRYWGWDPKETWALVSILVYSFVLHMRFIPGLKSIYAFNIASIWSYSAILMTYFGVNYYLAGLHSYAKGDPVPIPTWVYYTVAILFALSILAYFNYKKYNYEPETEEA</sequence>
<keyword evidence="5 6" id="KW-0472">Membrane</keyword>
<feature type="transmembrane region" description="Helical" evidence="6">
    <location>
        <begin position="927"/>
        <end position="945"/>
    </location>
</feature>